<accession>A0A8J2PB87</accession>
<name>A0A8J2PB87_9HEXA</name>
<feature type="region of interest" description="Disordered" evidence="2">
    <location>
        <begin position="553"/>
        <end position="590"/>
    </location>
</feature>
<evidence type="ECO:0000256" key="2">
    <source>
        <dbReference type="SAM" id="MobiDB-lite"/>
    </source>
</evidence>
<feature type="coiled-coil region" evidence="1">
    <location>
        <begin position="462"/>
        <end position="489"/>
    </location>
</feature>
<sequence length="960" mass="107738">CQIATLQTRINYLCAETYLMGGILRRTIVNPPNHKNESGEDQASKSVKIPTIPIPDDEFVKSLYQCLSERGVLREVHSLLRQRLVEILKGSYPTVVTSGCTSNFNPVVVKLLEDCLCCHNCLFTYSVFVAEVDGKPEESRDFGKLPSFEAEKLLHEVGILENNSLSLKILKQYSDSPLSLLECIIDTSCLPANDKSARLKPCRDIDTIFDEPLSPPGGSSKRIKFIDNEFAERSNQKFADTKLESVDEKYFHLQLSMERDKEAQLKIAMQRFREEEKEKIRDEVETRLKFEFLAKEKELLRNYDDRVAHMKTLLDREKEVWVNEKTRKEKELISQRQDLVRLMEHVKEKKLKLKEALQRAAHTNQFESVGSERSEKKKMGSSEDVTDTSSESDRKIRLMKDIQLESAVRRLQEENFRLHKKILKQPHGSSRLTEKFSNISTDDDSSDLQYRKSTRKTDVDKVALLQYTVEKQAEELESLKLQLNTKKGLLKFPLPLPTTRLPHKPSADSPFLQDTSLEAFLAESKIRFAEIEKKADVMTSSLKEVFKRSNVSSRRNYSDSSHAAASPTCKPPSLPKLPSNLNQQKGIPDNICTSSKQARVRVTKFAATTGGLESSLKYFLLNQNEDIFTSGIEIPKSAHTKLLTDPKVLVFPEPNTKETSKPPVQIITKDTSKGVGGIVGSTNSTIADKTNIISAEVESLRDEKINENKTQALSANNSNSMDSFIKHGETPKLLLRSPANPTTEALHNLRDNFQMQSVKEQENESLNKSNGPPMRELEAKLAEIVVQPHCSLVTSTENSSEHHRNTVHGELGKKENQILPQTPKSLFPQAPVSTSPDDVSETNQNSVAVPNPNHAQAFPEPVTFQETNVPPTLAAASDSGALIQYKVPSPDVSQHNVPFKTTKLTPDHDGGSWGDVLISGGGALRQQKSISSDNSLSYPDVSHAEGDTMEFMAEEDFWVI</sequence>
<evidence type="ECO:0000313" key="3">
    <source>
        <dbReference type="EMBL" id="CAG7815398.1"/>
    </source>
</evidence>
<gene>
    <name evidence="3" type="ORF">AFUS01_LOCUS26082</name>
</gene>
<protein>
    <recommendedName>
        <fullName evidence="5">LisH domain-containing protein</fullName>
    </recommendedName>
</protein>
<organism evidence="3 4">
    <name type="scientific">Allacma fusca</name>
    <dbReference type="NCBI Taxonomy" id="39272"/>
    <lineage>
        <taxon>Eukaryota</taxon>
        <taxon>Metazoa</taxon>
        <taxon>Ecdysozoa</taxon>
        <taxon>Arthropoda</taxon>
        <taxon>Hexapoda</taxon>
        <taxon>Collembola</taxon>
        <taxon>Symphypleona</taxon>
        <taxon>Sminthuridae</taxon>
        <taxon>Allacma</taxon>
    </lineage>
</organism>
<dbReference type="Proteomes" id="UP000708208">
    <property type="component" value="Unassembled WGS sequence"/>
</dbReference>
<keyword evidence="1" id="KW-0175">Coiled coil</keyword>
<evidence type="ECO:0000256" key="1">
    <source>
        <dbReference type="SAM" id="Coils"/>
    </source>
</evidence>
<comment type="caution">
    <text evidence="3">The sequence shown here is derived from an EMBL/GenBank/DDBJ whole genome shotgun (WGS) entry which is preliminary data.</text>
</comment>
<feature type="compositionally biased region" description="Polar residues" evidence="2">
    <location>
        <begin position="553"/>
        <end position="563"/>
    </location>
</feature>
<feature type="region of interest" description="Disordered" evidence="2">
    <location>
        <begin position="794"/>
        <end position="844"/>
    </location>
</feature>
<feature type="region of interest" description="Disordered" evidence="2">
    <location>
        <begin position="362"/>
        <end position="392"/>
    </location>
</feature>
<evidence type="ECO:0000313" key="4">
    <source>
        <dbReference type="Proteomes" id="UP000708208"/>
    </source>
</evidence>
<dbReference type="EMBL" id="CAJVCH010343534">
    <property type="protein sequence ID" value="CAG7815398.1"/>
    <property type="molecule type" value="Genomic_DNA"/>
</dbReference>
<feature type="compositionally biased region" description="Polar residues" evidence="2">
    <location>
        <begin position="831"/>
        <end position="844"/>
    </location>
</feature>
<dbReference type="OrthoDB" id="206339at2759"/>
<feature type="non-terminal residue" evidence="3">
    <location>
        <position position="1"/>
    </location>
</feature>
<reference evidence="3" key="1">
    <citation type="submission" date="2021-06" db="EMBL/GenBank/DDBJ databases">
        <authorList>
            <person name="Hodson N. C."/>
            <person name="Mongue J. A."/>
            <person name="Jaron S. K."/>
        </authorList>
    </citation>
    <scope>NUCLEOTIDE SEQUENCE</scope>
</reference>
<keyword evidence="4" id="KW-1185">Reference proteome</keyword>
<dbReference type="AlphaFoldDB" id="A0A8J2PB87"/>
<evidence type="ECO:0008006" key="5">
    <source>
        <dbReference type="Google" id="ProtNLM"/>
    </source>
</evidence>
<feature type="compositionally biased region" description="Basic and acidic residues" evidence="2">
    <location>
        <begin position="370"/>
        <end position="381"/>
    </location>
</feature>
<proteinExistence type="predicted"/>